<dbReference type="STRING" id="240159.A0A4U5V0R7"/>
<feature type="compositionally biased region" description="Polar residues" evidence="1">
    <location>
        <begin position="1"/>
        <end position="11"/>
    </location>
</feature>
<name>A0A4U5V0R7_COLLU</name>
<keyword evidence="3" id="KW-1185">Reference proteome</keyword>
<evidence type="ECO:0000313" key="2">
    <source>
        <dbReference type="EMBL" id="TKS81277.1"/>
    </source>
</evidence>
<proteinExistence type="predicted"/>
<dbReference type="EMBL" id="CM014090">
    <property type="protein sequence ID" value="TKS81277.1"/>
    <property type="molecule type" value="Genomic_DNA"/>
</dbReference>
<dbReference type="AlphaFoldDB" id="A0A4U5V0R7"/>
<feature type="region of interest" description="Disordered" evidence="1">
    <location>
        <begin position="1"/>
        <end position="68"/>
    </location>
</feature>
<gene>
    <name evidence="2" type="ORF">D9C73_015382</name>
</gene>
<dbReference type="Proteomes" id="UP000298787">
    <property type="component" value="Chromosome 13"/>
</dbReference>
<evidence type="ECO:0000256" key="1">
    <source>
        <dbReference type="SAM" id="MobiDB-lite"/>
    </source>
</evidence>
<protein>
    <submittedName>
        <fullName evidence="2">Uncharacterized protein</fullName>
    </submittedName>
</protein>
<reference evidence="2 3" key="1">
    <citation type="submission" date="2019-01" db="EMBL/GenBank/DDBJ databases">
        <title>Genome Assembly of Collichthys lucidus.</title>
        <authorList>
            <person name="Cai M."/>
            <person name="Xiao S."/>
        </authorList>
    </citation>
    <scope>NUCLEOTIDE SEQUENCE [LARGE SCALE GENOMIC DNA]</scope>
    <source>
        <strain evidence="2">JT15FE1705JMU</strain>
        <tissue evidence="2">Muscle</tissue>
    </source>
</reference>
<accession>A0A4U5V0R7</accession>
<organism evidence="2 3">
    <name type="scientific">Collichthys lucidus</name>
    <name type="common">Big head croaker</name>
    <name type="synonym">Sciaena lucida</name>
    <dbReference type="NCBI Taxonomy" id="240159"/>
    <lineage>
        <taxon>Eukaryota</taxon>
        <taxon>Metazoa</taxon>
        <taxon>Chordata</taxon>
        <taxon>Craniata</taxon>
        <taxon>Vertebrata</taxon>
        <taxon>Euteleostomi</taxon>
        <taxon>Actinopterygii</taxon>
        <taxon>Neopterygii</taxon>
        <taxon>Teleostei</taxon>
        <taxon>Neoteleostei</taxon>
        <taxon>Acanthomorphata</taxon>
        <taxon>Eupercaria</taxon>
        <taxon>Sciaenidae</taxon>
        <taxon>Collichthys</taxon>
    </lineage>
</organism>
<feature type="compositionally biased region" description="Basic and acidic residues" evidence="1">
    <location>
        <begin position="55"/>
        <end position="68"/>
    </location>
</feature>
<feature type="compositionally biased region" description="Low complexity" evidence="1">
    <location>
        <begin position="30"/>
        <end position="41"/>
    </location>
</feature>
<evidence type="ECO:0000313" key="3">
    <source>
        <dbReference type="Proteomes" id="UP000298787"/>
    </source>
</evidence>
<sequence length="68" mass="7588">MLNAQRLSAAQTFPVEEVAEGSREEGARHSQQSSQQSSLQSSHEDDSTRFLTPLIREERSDSAADKIR</sequence>